<dbReference type="Gene3D" id="3.80.10.10">
    <property type="entry name" value="Ribonuclease Inhibitor"/>
    <property type="match status" value="3"/>
</dbReference>
<keyword evidence="11" id="KW-0325">Glycoprotein</keyword>
<gene>
    <name evidence="15" type="ORF">FSB_LOCUS44140</name>
</gene>
<evidence type="ECO:0000256" key="12">
    <source>
        <dbReference type="SAM" id="SignalP"/>
    </source>
</evidence>
<evidence type="ECO:0000256" key="6">
    <source>
        <dbReference type="ARBA" id="ARBA00022729"/>
    </source>
</evidence>
<evidence type="ECO:0000256" key="1">
    <source>
        <dbReference type="ARBA" id="ARBA00004251"/>
    </source>
</evidence>
<keyword evidence="3" id="KW-1003">Cell membrane</keyword>
<evidence type="ECO:0000256" key="9">
    <source>
        <dbReference type="ARBA" id="ARBA00023136"/>
    </source>
</evidence>
<dbReference type="InterPro" id="IPR055414">
    <property type="entry name" value="LRR_R13L4/SHOC2-like"/>
</dbReference>
<evidence type="ECO:0000256" key="11">
    <source>
        <dbReference type="ARBA" id="ARBA00023180"/>
    </source>
</evidence>
<evidence type="ECO:0000256" key="5">
    <source>
        <dbReference type="ARBA" id="ARBA00022692"/>
    </source>
</evidence>
<dbReference type="Pfam" id="PF23598">
    <property type="entry name" value="LRR_14"/>
    <property type="match status" value="1"/>
</dbReference>
<dbReference type="EMBL" id="OIVN01004243">
    <property type="protein sequence ID" value="SPD16258.1"/>
    <property type="molecule type" value="Genomic_DNA"/>
</dbReference>
<dbReference type="PANTHER" id="PTHR48063:SF97">
    <property type="entry name" value="DISEASE RESISTANCE FAMILY PROTEIN _ LRR FAMILY PROTEIN"/>
    <property type="match status" value="1"/>
</dbReference>
<evidence type="ECO:0000313" key="15">
    <source>
        <dbReference type="EMBL" id="SPD16258.1"/>
    </source>
</evidence>
<dbReference type="InterPro" id="IPR001611">
    <property type="entry name" value="Leu-rich_rpt"/>
</dbReference>
<dbReference type="FunFam" id="3.80.10.10:FF:000649">
    <property type="entry name" value="Leucine Rich Repeat family protein"/>
    <property type="match status" value="1"/>
</dbReference>
<comment type="similarity">
    <text evidence="2">Belongs to the RLP family.</text>
</comment>
<feature type="signal peptide" evidence="12">
    <location>
        <begin position="1"/>
        <end position="24"/>
    </location>
</feature>
<dbReference type="InterPro" id="IPR032675">
    <property type="entry name" value="LRR_dom_sf"/>
</dbReference>
<proteinExistence type="inferred from homology"/>
<dbReference type="PROSITE" id="PS51450">
    <property type="entry name" value="LRR"/>
    <property type="match status" value="1"/>
</dbReference>
<evidence type="ECO:0000256" key="7">
    <source>
        <dbReference type="ARBA" id="ARBA00022737"/>
    </source>
</evidence>
<dbReference type="AlphaFoldDB" id="A0A2N9HVZ3"/>
<dbReference type="SUPFAM" id="SSF52047">
    <property type="entry name" value="RNI-like"/>
    <property type="match status" value="2"/>
</dbReference>
<evidence type="ECO:0000259" key="14">
    <source>
        <dbReference type="Pfam" id="PF23598"/>
    </source>
</evidence>
<dbReference type="PANTHER" id="PTHR48063">
    <property type="entry name" value="LRR RECEPTOR-LIKE KINASE"/>
    <property type="match status" value="1"/>
</dbReference>
<dbReference type="FunFam" id="3.80.10.10:FF:000095">
    <property type="entry name" value="LRR receptor-like serine/threonine-protein kinase GSO1"/>
    <property type="match status" value="1"/>
</dbReference>
<dbReference type="FunFam" id="3.80.10.10:FF:000111">
    <property type="entry name" value="LRR receptor-like serine/threonine-protein kinase ERECTA"/>
    <property type="match status" value="1"/>
</dbReference>
<dbReference type="FunFam" id="3.80.10.10:FF:000129">
    <property type="entry name" value="Leucine-rich repeat receptor-like kinase"/>
    <property type="match status" value="1"/>
</dbReference>
<feature type="domain" description="Leucine-rich repeat-containing N-terminal plant-type" evidence="13">
    <location>
        <begin position="39"/>
        <end position="75"/>
    </location>
</feature>
<evidence type="ECO:0000256" key="8">
    <source>
        <dbReference type="ARBA" id="ARBA00022989"/>
    </source>
</evidence>
<evidence type="ECO:0000256" key="10">
    <source>
        <dbReference type="ARBA" id="ARBA00023170"/>
    </source>
</evidence>
<evidence type="ECO:0000256" key="3">
    <source>
        <dbReference type="ARBA" id="ARBA00022475"/>
    </source>
</evidence>
<dbReference type="SUPFAM" id="SSF52058">
    <property type="entry name" value="L domain-like"/>
    <property type="match status" value="1"/>
</dbReference>
<feature type="domain" description="Disease resistance R13L4/SHOC-2-like LRR" evidence="14">
    <location>
        <begin position="178"/>
        <end position="445"/>
    </location>
</feature>
<dbReference type="InterPro" id="IPR046956">
    <property type="entry name" value="RLP23-like"/>
</dbReference>
<sequence length="864" mass="96305">MANLNLTVVFLLLSSLGIIKLTSCNEDNQTNVNVKCIHTEREALLSFKRGLTDPSGRLSSWIGEDCCQWRGVECNNQSGHVTKLHLQNPYRYPYPYEFYYIYPIIEYQKSCLRGEISSSLTHLKYLNYLDLSSNDFEGIQVPEFFGNLKNLRYLNVSLANFSGEIPPHLGNLSSLIHLDLHYNNDMHATNLGWLSSLSSLKYLDLGEFNLSRAGADWLHAVNMLPSLLELHLSGCELESLPPSLPFINSTSLFVLDLSENQFNSSILQWLLNLTSLTKLDLSSNSFQGSIPYDFVNLRNLEHLDLSSNQITGVITEAQLMNLTSLEYFRLTTDKNQSLVFNVTYNWVPPFRLKYLQLDKCLIGPKFPIWLQVQSELIYLILTNAGISDAIPEEWVSKVSELTTLDLSYNQIIGKLSHRFIFPNVSFIDLSYNRFNGPIPLSFANVAQLFLKGNFFSGPIPSNISDLMPKLNILDLSENLLSGTIPLSIMKLNDLQGLFLRSNQLSGELPHHGIESQRLLVVDISYNNLSGKIPSSMGFLSSLYVLVLSNNNLHGEIPSSLQNCSLESIDLGGNHLSGNLPLWIQSDISIIRLRSNLFSGIIPRQWCNLQFLHILDLAQNNIFGGIPHCLDNLTALVYGNSSRMFSDQIGYIEKAIIVTKGRELEYDKTLKFVTIIDLSGNNLTGGIPDELTSLRGLGTLNLSMNHLTGNIPKNIGNLRWLETLDLSKNSLFGPIPESMSSLTSLAHLNLSFNNLSGRIPHGNQLQTLNDASIYKGNPSLCGSLLPTKCPGDETSDGPTFTSGSIEDKQDGDDTERLWFYVCIGLGFVVGFWSVCGTLLVDVQEVEASGADSLKGNLETFADVWD</sequence>
<keyword evidence="4" id="KW-0433">Leucine-rich repeat</keyword>
<reference evidence="15" key="1">
    <citation type="submission" date="2018-02" db="EMBL/GenBank/DDBJ databases">
        <authorList>
            <person name="Cohen D.B."/>
            <person name="Kent A.D."/>
        </authorList>
    </citation>
    <scope>NUCLEOTIDE SEQUENCE</scope>
</reference>
<evidence type="ECO:0000256" key="2">
    <source>
        <dbReference type="ARBA" id="ARBA00009592"/>
    </source>
</evidence>
<keyword evidence="6 12" id="KW-0732">Signal</keyword>
<dbReference type="SMART" id="SM00365">
    <property type="entry name" value="LRR_SD22"/>
    <property type="match status" value="5"/>
</dbReference>
<evidence type="ECO:0000259" key="13">
    <source>
        <dbReference type="Pfam" id="PF08263"/>
    </source>
</evidence>
<protein>
    <submittedName>
        <fullName evidence="15">Uncharacterized protein</fullName>
    </submittedName>
</protein>
<dbReference type="PRINTS" id="PR00019">
    <property type="entry name" value="LEURICHRPT"/>
</dbReference>
<dbReference type="GO" id="GO:0005886">
    <property type="term" value="C:plasma membrane"/>
    <property type="evidence" value="ECO:0007669"/>
    <property type="project" value="UniProtKB-SubCell"/>
</dbReference>
<dbReference type="SMART" id="SM00369">
    <property type="entry name" value="LRR_TYP"/>
    <property type="match status" value="9"/>
</dbReference>
<keyword evidence="8" id="KW-1133">Transmembrane helix</keyword>
<dbReference type="InterPro" id="IPR003591">
    <property type="entry name" value="Leu-rich_rpt_typical-subtyp"/>
</dbReference>
<organism evidence="15">
    <name type="scientific">Fagus sylvatica</name>
    <name type="common">Beechnut</name>
    <dbReference type="NCBI Taxonomy" id="28930"/>
    <lineage>
        <taxon>Eukaryota</taxon>
        <taxon>Viridiplantae</taxon>
        <taxon>Streptophyta</taxon>
        <taxon>Embryophyta</taxon>
        <taxon>Tracheophyta</taxon>
        <taxon>Spermatophyta</taxon>
        <taxon>Magnoliopsida</taxon>
        <taxon>eudicotyledons</taxon>
        <taxon>Gunneridae</taxon>
        <taxon>Pentapetalae</taxon>
        <taxon>rosids</taxon>
        <taxon>fabids</taxon>
        <taxon>Fagales</taxon>
        <taxon>Fagaceae</taxon>
        <taxon>Fagus</taxon>
    </lineage>
</organism>
<name>A0A2N9HVZ3_FAGSY</name>
<keyword evidence="5" id="KW-0812">Transmembrane</keyword>
<comment type="subcellular location">
    <subcellularLocation>
        <location evidence="1">Cell membrane</location>
        <topology evidence="1">Single-pass type I membrane protein</topology>
    </subcellularLocation>
</comment>
<keyword evidence="10" id="KW-0675">Receptor</keyword>
<keyword evidence="7" id="KW-0677">Repeat</keyword>
<dbReference type="Pfam" id="PF08263">
    <property type="entry name" value="LRRNT_2"/>
    <property type="match status" value="1"/>
</dbReference>
<keyword evidence="9" id="KW-0472">Membrane</keyword>
<evidence type="ECO:0000256" key="4">
    <source>
        <dbReference type="ARBA" id="ARBA00022614"/>
    </source>
</evidence>
<dbReference type="Pfam" id="PF00560">
    <property type="entry name" value="LRR_1"/>
    <property type="match status" value="11"/>
</dbReference>
<dbReference type="InterPro" id="IPR013210">
    <property type="entry name" value="LRR_N_plant-typ"/>
</dbReference>
<feature type="chain" id="PRO_5014867189" evidence="12">
    <location>
        <begin position="25"/>
        <end position="864"/>
    </location>
</feature>
<accession>A0A2N9HVZ3</accession>